<dbReference type="InterPro" id="IPR003106">
    <property type="entry name" value="Leu_zip_homeo"/>
</dbReference>
<reference evidence="15" key="1">
    <citation type="submission" date="2025-08" db="UniProtKB">
        <authorList>
            <consortium name="RefSeq"/>
        </authorList>
    </citation>
    <scope>IDENTIFICATION</scope>
</reference>
<protein>
    <recommendedName>
        <fullName evidence="11">Homeobox-leucine zipper protein</fullName>
    </recommendedName>
    <alternativeName>
        <fullName evidence="11">HD-ZIP protein</fullName>
    </alternativeName>
    <alternativeName>
        <fullName evidence="11">Homeodomain transcription factor</fullName>
    </alternativeName>
</protein>
<comment type="similarity">
    <text evidence="7 11">Belongs to the HD-ZIP homeobox family. Class I subfamily.</text>
</comment>
<keyword evidence="4 9" id="KW-0371">Homeobox</keyword>
<comment type="subcellular location">
    <subcellularLocation>
        <location evidence="1 9 10">Nucleus</location>
    </subcellularLocation>
</comment>
<keyword evidence="14" id="KW-1185">Reference proteome</keyword>
<evidence type="ECO:0000256" key="9">
    <source>
        <dbReference type="PROSITE-ProRule" id="PRU00108"/>
    </source>
</evidence>
<feature type="region of interest" description="Disordered" evidence="12">
    <location>
        <begin position="1"/>
        <end position="21"/>
    </location>
</feature>
<sequence length="233" mass="27103">MESGEDQFSALDEGDPFGFELGVKEGNERKRRFSEEQIKSLEMMFETQTKLEPRKKLQMARELGLQPRQVAIWFQNKRARWKSKQLEREYSSMRLEYDKLLSNFENLKKEKQVLVKQVASFNVCKQLQKLTESLEKQREESSNEGESDNGDNKGKEAAVKQSRGSDAGFVCPVVQEQQVEDTKMERLNYVNQDEIELVGAPASTSLTSTEQECCFDCTSLPDQQWWEFWPMTE</sequence>
<dbReference type="Pfam" id="PF00046">
    <property type="entry name" value="Homeodomain"/>
    <property type="match status" value="1"/>
</dbReference>
<dbReference type="Gene3D" id="1.10.10.60">
    <property type="entry name" value="Homeodomain-like"/>
    <property type="match status" value="1"/>
</dbReference>
<evidence type="ECO:0000259" key="13">
    <source>
        <dbReference type="PROSITE" id="PS50071"/>
    </source>
</evidence>
<dbReference type="AlphaFoldDB" id="A0AB40B6L6"/>
<evidence type="ECO:0000256" key="7">
    <source>
        <dbReference type="ARBA" id="ARBA00025748"/>
    </source>
</evidence>
<evidence type="ECO:0000256" key="2">
    <source>
        <dbReference type="ARBA" id="ARBA00023015"/>
    </source>
</evidence>
<name>A0AB40B6L6_DIOCR</name>
<dbReference type="GO" id="GO:0000981">
    <property type="term" value="F:DNA-binding transcription factor activity, RNA polymerase II-specific"/>
    <property type="evidence" value="ECO:0007669"/>
    <property type="project" value="UniProtKB-UniRule"/>
</dbReference>
<gene>
    <name evidence="15" type="primary">LOC120259422</name>
</gene>
<evidence type="ECO:0000256" key="3">
    <source>
        <dbReference type="ARBA" id="ARBA00023125"/>
    </source>
</evidence>
<evidence type="ECO:0000256" key="12">
    <source>
        <dbReference type="SAM" id="MobiDB-lite"/>
    </source>
</evidence>
<dbReference type="InterPro" id="IPR045224">
    <property type="entry name" value="HDZip_class_I_plant"/>
</dbReference>
<dbReference type="PROSITE" id="PS00027">
    <property type="entry name" value="HOMEOBOX_1"/>
    <property type="match status" value="1"/>
</dbReference>
<dbReference type="GO" id="GO:0009414">
    <property type="term" value="P:response to water deprivation"/>
    <property type="evidence" value="ECO:0007669"/>
    <property type="project" value="UniProtKB-ARBA"/>
</dbReference>
<dbReference type="PANTHER" id="PTHR24326">
    <property type="entry name" value="HOMEOBOX-LEUCINE ZIPPER PROTEIN"/>
    <property type="match status" value="1"/>
</dbReference>
<comment type="function">
    <text evidence="8">Probable transcription factor that binds to the DNA sequence 5'-CAAT[AT]ATTG-3'.</text>
</comment>
<evidence type="ECO:0000256" key="8">
    <source>
        <dbReference type="ARBA" id="ARBA00054470"/>
    </source>
</evidence>
<dbReference type="GeneID" id="120259422"/>
<dbReference type="SUPFAM" id="SSF46689">
    <property type="entry name" value="Homeodomain-like"/>
    <property type="match status" value="1"/>
</dbReference>
<evidence type="ECO:0000256" key="11">
    <source>
        <dbReference type="RuleBase" id="RU369038"/>
    </source>
</evidence>
<keyword evidence="5 11" id="KW-0804">Transcription</keyword>
<dbReference type="Pfam" id="PF02183">
    <property type="entry name" value="HALZ"/>
    <property type="match status" value="1"/>
</dbReference>
<feature type="DNA-binding region" description="Homeobox" evidence="9">
    <location>
        <begin position="26"/>
        <end position="85"/>
    </location>
</feature>
<feature type="region of interest" description="Disordered" evidence="12">
    <location>
        <begin position="135"/>
        <end position="163"/>
    </location>
</feature>
<evidence type="ECO:0000256" key="1">
    <source>
        <dbReference type="ARBA" id="ARBA00004123"/>
    </source>
</evidence>
<dbReference type="GO" id="GO:0000976">
    <property type="term" value="F:transcription cis-regulatory region binding"/>
    <property type="evidence" value="ECO:0007669"/>
    <property type="project" value="UniProtKB-ARBA"/>
</dbReference>
<dbReference type="PANTHER" id="PTHR24326:SF122">
    <property type="entry name" value="HOMEOBOX-LEUCINE ZIPPER PROTEIN HOX6"/>
    <property type="match status" value="1"/>
</dbReference>
<evidence type="ECO:0000256" key="4">
    <source>
        <dbReference type="ARBA" id="ARBA00023155"/>
    </source>
</evidence>
<evidence type="ECO:0000256" key="5">
    <source>
        <dbReference type="ARBA" id="ARBA00023163"/>
    </source>
</evidence>
<evidence type="ECO:0000313" key="15">
    <source>
        <dbReference type="RefSeq" id="XP_039122955.1"/>
    </source>
</evidence>
<dbReference type="FunFam" id="1.10.10.60:FF:000293">
    <property type="entry name" value="Homeobox-leucine zipper protein ATHB-7"/>
    <property type="match status" value="1"/>
</dbReference>
<evidence type="ECO:0000256" key="10">
    <source>
        <dbReference type="RuleBase" id="RU000682"/>
    </source>
</evidence>
<dbReference type="PROSITE" id="PS50071">
    <property type="entry name" value="HOMEOBOX_2"/>
    <property type="match status" value="1"/>
</dbReference>
<dbReference type="PRINTS" id="PR00031">
    <property type="entry name" value="HTHREPRESSR"/>
</dbReference>
<evidence type="ECO:0000256" key="6">
    <source>
        <dbReference type="ARBA" id="ARBA00023242"/>
    </source>
</evidence>
<dbReference type="InterPro" id="IPR017970">
    <property type="entry name" value="Homeobox_CS"/>
</dbReference>
<organism evidence="14 15">
    <name type="scientific">Dioscorea cayennensis subsp. rotundata</name>
    <name type="common">White Guinea yam</name>
    <name type="synonym">Dioscorea rotundata</name>
    <dbReference type="NCBI Taxonomy" id="55577"/>
    <lineage>
        <taxon>Eukaryota</taxon>
        <taxon>Viridiplantae</taxon>
        <taxon>Streptophyta</taxon>
        <taxon>Embryophyta</taxon>
        <taxon>Tracheophyta</taxon>
        <taxon>Spermatophyta</taxon>
        <taxon>Magnoliopsida</taxon>
        <taxon>Liliopsida</taxon>
        <taxon>Dioscoreales</taxon>
        <taxon>Dioscoreaceae</taxon>
        <taxon>Dioscorea</taxon>
    </lineage>
</organism>
<keyword evidence="6 9" id="KW-0539">Nucleus</keyword>
<comment type="function">
    <text evidence="11">Transcription factor.</text>
</comment>
<dbReference type="Proteomes" id="UP001515500">
    <property type="component" value="Chromosome 4"/>
</dbReference>
<evidence type="ECO:0000313" key="14">
    <source>
        <dbReference type="Proteomes" id="UP001515500"/>
    </source>
</evidence>
<dbReference type="CDD" id="cd00086">
    <property type="entry name" value="homeodomain"/>
    <property type="match status" value="1"/>
</dbReference>
<dbReference type="GO" id="GO:0045893">
    <property type="term" value="P:positive regulation of DNA-templated transcription"/>
    <property type="evidence" value="ECO:0007669"/>
    <property type="project" value="TreeGrafter"/>
</dbReference>
<feature type="domain" description="Homeobox" evidence="13">
    <location>
        <begin position="24"/>
        <end position="84"/>
    </location>
</feature>
<accession>A0AB40B6L6</accession>
<dbReference type="GO" id="GO:0005634">
    <property type="term" value="C:nucleus"/>
    <property type="evidence" value="ECO:0007669"/>
    <property type="project" value="UniProtKB-SubCell"/>
</dbReference>
<dbReference type="InterPro" id="IPR000047">
    <property type="entry name" value="HTH_motif"/>
</dbReference>
<dbReference type="RefSeq" id="XP_039122955.1">
    <property type="nucleotide sequence ID" value="XM_039267021.1"/>
</dbReference>
<proteinExistence type="inferred from homology"/>
<dbReference type="InterPro" id="IPR009057">
    <property type="entry name" value="Homeodomain-like_sf"/>
</dbReference>
<dbReference type="GO" id="GO:0009725">
    <property type="term" value="P:response to hormone"/>
    <property type="evidence" value="ECO:0007669"/>
    <property type="project" value="UniProtKB-ARBA"/>
</dbReference>
<dbReference type="InterPro" id="IPR001356">
    <property type="entry name" value="HD"/>
</dbReference>
<dbReference type="GO" id="GO:0033993">
    <property type="term" value="P:response to lipid"/>
    <property type="evidence" value="ECO:0007669"/>
    <property type="project" value="UniProtKB-ARBA"/>
</dbReference>
<dbReference type="SMART" id="SM00389">
    <property type="entry name" value="HOX"/>
    <property type="match status" value="1"/>
</dbReference>
<keyword evidence="3 9" id="KW-0238">DNA-binding</keyword>
<keyword evidence="2 11" id="KW-0805">Transcription regulation</keyword>